<feature type="compositionally biased region" description="Polar residues" evidence="3">
    <location>
        <begin position="8"/>
        <end position="18"/>
    </location>
</feature>
<dbReference type="InterPro" id="IPR036291">
    <property type="entry name" value="NAD(P)-bd_dom_sf"/>
</dbReference>
<feature type="region of interest" description="Disordered" evidence="3">
    <location>
        <begin position="54"/>
        <end position="77"/>
    </location>
</feature>
<evidence type="ECO:0000256" key="3">
    <source>
        <dbReference type="SAM" id="MobiDB-lite"/>
    </source>
</evidence>
<dbReference type="InterPro" id="IPR002347">
    <property type="entry name" value="SDR_fam"/>
</dbReference>
<comment type="similarity">
    <text evidence="1">Belongs to the short-chain dehydrogenases/reductases (SDR) family.</text>
</comment>
<comment type="caution">
    <text evidence="4">The sequence shown here is derived from an EMBL/GenBank/DDBJ whole genome shotgun (WGS) entry which is preliminary data.</text>
</comment>
<dbReference type="PANTHER" id="PTHR43008:SF4">
    <property type="entry name" value="CHAIN DEHYDROGENASE, PUTATIVE (AFU_ORTHOLOGUE AFUA_4G08710)-RELATED"/>
    <property type="match status" value="1"/>
</dbReference>
<dbReference type="GO" id="GO:0016616">
    <property type="term" value="F:oxidoreductase activity, acting on the CH-OH group of donors, NAD or NADP as acceptor"/>
    <property type="evidence" value="ECO:0007669"/>
    <property type="project" value="UniProtKB-ARBA"/>
</dbReference>
<dbReference type="CDD" id="cd05233">
    <property type="entry name" value="SDR_c"/>
    <property type="match status" value="1"/>
</dbReference>
<organism evidence="4 5">
    <name type="scientific">Apiospora kogelbergensis</name>
    <dbReference type="NCBI Taxonomy" id="1337665"/>
    <lineage>
        <taxon>Eukaryota</taxon>
        <taxon>Fungi</taxon>
        <taxon>Dikarya</taxon>
        <taxon>Ascomycota</taxon>
        <taxon>Pezizomycotina</taxon>
        <taxon>Sordariomycetes</taxon>
        <taxon>Xylariomycetidae</taxon>
        <taxon>Amphisphaeriales</taxon>
        <taxon>Apiosporaceae</taxon>
        <taxon>Apiospora</taxon>
    </lineage>
</organism>
<dbReference type="AlphaFoldDB" id="A0AAW0R5G8"/>
<gene>
    <name evidence="4" type="ORF">PG999_004070</name>
</gene>
<evidence type="ECO:0000256" key="1">
    <source>
        <dbReference type="ARBA" id="ARBA00006484"/>
    </source>
</evidence>
<keyword evidence="2" id="KW-0560">Oxidoreductase</keyword>
<dbReference type="EMBL" id="JAQQWP010000003">
    <property type="protein sequence ID" value="KAK8124152.1"/>
    <property type="molecule type" value="Genomic_DNA"/>
</dbReference>
<dbReference type="Proteomes" id="UP001392437">
    <property type="component" value="Unassembled WGS sequence"/>
</dbReference>
<feature type="compositionally biased region" description="Basic residues" evidence="3">
    <location>
        <begin position="67"/>
        <end position="77"/>
    </location>
</feature>
<dbReference type="Gene3D" id="3.40.50.720">
    <property type="entry name" value="NAD(P)-binding Rossmann-like Domain"/>
    <property type="match status" value="1"/>
</dbReference>
<accession>A0AAW0R5G8</accession>
<proteinExistence type="inferred from homology"/>
<dbReference type="Pfam" id="PF13561">
    <property type="entry name" value="adh_short_C2"/>
    <property type="match status" value="1"/>
</dbReference>
<evidence type="ECO:0000256" key="2">
    <source>
        <dbReference type="ARBA" id="ARBA00023002"/>
    </source>
</evidence>
<dbReference type="PANTHER" id="PTHR43008">
    <property type="entry name" value="BENZIL REDUCTASE"/>
    <property type="match status" value="1"/>
</dbReference>
<name>A0AAW0R5G8_9PEZI</name>
<dbReference type="SUPFAM" id="SSF51735">
    <property type="entry name" value="NAD(P)-binding Rossmann-fold domains"/>
    <property type="match status" value="1"/>
</dbReference>
<feature type="region of interest" description="Disordered" evidence="3">
    <location>
        <begin position="1"/>
        <end position="36"/>
    </location>
</feature>
<protein>
    <submittedName>
        <fullName evidence="4">NAD(P)-binding protein</fullName>
    </submittedName>
</protein>
<reference evidence="4 5" key="1">
    <citation type="submission" date="2023-01" db="EMBL/GenBank/DDBJ databases">
        <title>Analysis of 21 Apiospora genomes using comparative genomics revels a genus with tremendous synthesis potential of carbohydrate active enzymes and secondary metabolites.</title>
        <authorList>
            <person name="Sorensen T."/>
        </authorList>
    </citation>
    <scope>NUCLEOTIDE SEQUENCE [LARGE SCALE GENOMIC DNA]</scope>
    <source>
        <strain evidence="4 5">CBS 117206</strain>
    </source>
</reference>
<evidence type="ECO:0000313" key="4">
    <source>
        <dbReference type="EMBL" id="KAK8124152.1"/>
    </source>
</evidence>
<dbReference type="GO" id="GO:0050664">
    <property type="term" value="F:oxidoreductase activity, acting on NAD(P)H, oxygen as acceptor"/>
    <property type="evidence" value="ECO:0007669"/>
    <property type="project" value="TreeGrafter"/>
</dbReference>
<sequence>MADPRVQNLDNFTPTQHQKPGPTLLSALDNTTNDGSSNSMQHYHVCIIGARLQSPSASGEGPGRTPPRSRSRARRFPRTAAVHVRHCDVASADSVADLARFVRATLAGGRLDVLALNSGYAGAVQLRITDGAPGDGEWARAFAVNVQGTYHAAHHFVPLLLASGRGAKAFVVVGSMAQTRIVEHLACQFGAEDAGGLLAVAVHPGAVLTESAARNTPDEFKPYLIDDPELCGAFCVWLTRNASSMRWLNGRLVSATWDPDELLGKKEEIINGDLLKYEAITRSTY</sequence>
<keyword evidence="5" id="KW-1185">Reference proteome</keyword>
<evidence type="ECO:0000313" key="5">
    <source>
        <dbReference type="Proteomes" id="UP001392437"/>
    </source>
</evidence>